<dbReference type="Proteomes" id="UP000192674">
    <property type="component" value="Unassembled WGS sequence"/>
</dbReference>
<evidence type="ECO:0000313" key="2">
    <source>
        <dbReference type="Proteomes" id="UP000192674"/>
    </source>
</evidence>
<organism evidence="1 2">
    <name type="scientific">Kibdelosporangium aridum</name>
    <dbReference type="NCBI Taxonomy" id="2030"/>
    <lineage>
        <taxon>Bacteria</taxon>
        <taxon>Bacillati</taxon>
        <taxon>Actinomycetota</taxon>
        <taxon>Actinomycetes</taxon>
        <taxon>Pseudonocardiales</taxon>
        <taxon>Pseudonocardiaceae</taxon>
        <taxon>Kibdelosporangium</taxon>
    </lineage>
</organism>
<gene>
    <name evidence="1" type="ORF">SAMN05661093_11239</name>
</gene>
<name>A0A1W2G089_KIBAR</name>
<evidence type="ECO:0000313" key="1">
    <source>
        <dbReference type="EMBL" id="SMD27629.1"/>
    </source>
</evidence>
<accession>A0A1W2G089</accession>
<proteinExistence type="predicted"/>
<sequence>MARYRDYGACVALTPTGYLQAGDSDALRAAVRAAREIGRDDVLFSAPLDIGWFLNDHIDHLIAVLATLPLPKAVFLGGQFDPMDRYRDGVPNLRRVVAEAGDIAVFRTDLTGFDAMSQGAFATSIGSGGSLRHIIPFGQIRRSNNKDESPSVLYGDLMTFYKGSTLADKFR</sequence>
<reference evidence="1 2" key="1">
    <citation type="submission" date="2017-04" db="EMBL/GenBank/DDBJ databases">
        <authorList>
            <person name="Afonso C.L."/>
            <person name="Miller P.J."/>
            <person name="Scott M.A."/>
            <person name="Spackman E."/>
            <person name="Goraichik I."/>
            <person name="Dimitrov K.M."/>
            <person name="Suarez D.L."/>
            <person name="Swayne D.E."/>
        </authorList>
    </citation>
    <scope>NUCLEOTIDE SEQUENCE [LARGE SCALE GENOMIC DNA]</scope>
    <source>
        <strain evidence="1 2">DSM 43828</strain>
    </source>
</reference>
<protein>
    <submittedName>
        <fullName evidence="1">Uncharacterized protein</fullName>
    </submittedName>
</protein>
<dbReference type="RefSeq" id="WP_084435109.1">
    <property type="nucleotide sequence ID" value="NZ_FWXV01000032.1"/>
</dbReference>
<keyword evidence="2" id="KW-1185">Reference proteome</keyword>
<dbReference type="AlphaFoldDB" id="A0A1W2G089"/>
<dbReference type="EMBL" id="FWXV01000032">
    <property type="protein sequence ID" value="SMD27629.1"/>
    <property type="molecule type" value="Genomic_DNA"/>
</dbReference>
<dbReference type="OrthoDB" id="5096160at2"/>